<name>A0A427AA37_ENSVE</name>
<feature type="compositionally biased region" description="Basic residues" evidence="1">
    <location>
        <begin position="45"/>
        <end position="54"/>
    </location>
</feature>
<accession>A0A427AA37</accession>
<evidence type="ECO:0000313" key="2">
    <source>
        <dbReference type="EMBL" id="RRT73061.1"/>
    </source>
</evidence>
<proteinExistence type="predicted"/>
<reference evidence="2 3" key="1">
    <citation type="journal article" date="2014" name="Agronomy (Basel)">
        <title>A Draft Genome Sequence for Ensete ventricosum, the Drought-Tolerant Tree Against Hunger.</title>
        <authorList>
            <person name="Harrison J."/>
            <person name="Moore K.A."/>
            <person name="Paszkiewicz K."/>
            <person name="Jones T."/>
            <person name="Grant M."/>
            <person name="Ambacheew D."/>
            <person name="Muzemil S."/>
            <person name="Studholme D.J."/>
        </authorList>
    </citation>
    <scope>NUCLEOTIDE SEQUENCE [LARGE SCALE GENOMIC DNA]</scope>
</reference>
<gene>
    <name evidence="2" type="ORF">B296_00025348</name>
</gene>
<comment type="caution">
    <text evidence="2">The sequence shown here is derived from an EMBL/GenBank/DDBJ whole genome shotgun (WGS) entry which is preliminary data.</text>
</comment>
<dbReference type="Proteomes" id="UP000287651">
    <property type="component" value="Unassembled WGS sequence"/>
</dbReference>
<protein>
    <submittedName>
        <fullName evidence="2">Uncharacterized protein</fullName>
    </submittedName>
</protein>
<dbReference type="EMBL" id="AMZH03003208">
    <property type="protein sequence ID" value="RRT73061.1"/>
    <property type="molecule type" value="Genomic_DNA"/>
</dbReference>
<organism evidence="2 3">
    <name type="scientific">Ensete ventricosum</name>
    <name type="common">Abyssinian banana</name>
    <name type="synonym">Musa ensete</name>
    <dbReference type="NCBI Taxonomy" id="4639"/>
    <lineage>
        <taxon>Eukaryota</taxon>
        <taxon>Viridiplantae</taxon>
        <taxon>Streptophyta</taxon>
        <taxon>Embryophyta</taxon>
        <taxon>Tracheophyta</taxon>
        <taxon>Spermatophyta</taxon>
        <taxon>Magnoliopsida</taxon>
        <taxon>Liliopsida</taxon>
        <taxon>Zingiberales</taxon>
        <taxon>Musaceae</taxon>
        <taxon>Ensete</taxon>
    </lineage>
</organism>
<evidence type="ECO:0000256" key="1">
    <source>
        <dbReference type="SAM" id="MobiDB-lite"/>
    </source>
</evidence>
<feature type="region of interest" description="Disordered" evidence="1">
    <location>
        <begin position="45"/>
        <end position="68"/>
    </location>
</feature>
<dbReference type="AlphaFoldDB" id="A0A427AA37"/>
<sequence length="152" mass="16684">MVGSPTTLDSEKTTRRDGLEQNYKLKLQLGESLILNACLHFMKSRQRRMKHGPRSRGISNNTRRSRQPGVLTAYARSGRILRPPMAQTTKEGRRIDPPLLPLFLGAAAGPAARDRTTVRGEAGSTSISTAVEGSLDGRDQSSRVVLEGIRFV</sequence>
<evidence type="ECO:0000313" key="3">
    <source>
        <dbReference type="Proteomes" id="UP000287651"/>
    </source>
</evidence>